<dbReference type="InterPro" id="IPR029028">
    <property type="entry name" value="Alpha/beta_knot_MTases"/>
</dbReference>
<dbReference type="GO" id="GO:0005737">
    <property type="term" value="C:cytoplasm"/>
    <property type="evidence" value="ECO:0007669"/>
    <property type="project" value="UniProtKB-SubCell"/>
</dbReference>
<keyword evidence="2 5" id="KW-0808">Transferase</keyword>
<reference evidence="6 7" key="1">
    <citation type="submission" date="2017-10" db="EMBL/GenBank/DDBJ databases">
        <title>Genomics of the genus Arcobacter.</title>
        <authorList>
            <person name="Perez-Cataluna A."/>
            <person name="Figueras M.J."/>
        </authorList>
    </citation>
    <scope>NUCLEOTIDE SEQUENCE [LARGE SCALE GENOMIC DNA]</scope>
    <source>
        <strain evidence="6 7">CECT 8441</strain>
    </source>
</reference>
<comment type="catalytic activity">
    <reaction evidence="5">
        <text>pseudouridine(1915) in 23S rRNA + S-adenosyl-L-methionine = N(3)-methylpseudouridine(1915) in 23S rRNA + S-adenosyl-L-homocysteine + H(+)</text>
        <dbReference type="Rhea" id="RHEA:42752"/>
        <dbReference type="Rhea" id="RHEA-COMP:10221"/>
        <dbReference type="Rhea" id="RHEA-COMP:10222"/>
        <dbReference type="ChEBI" id="CHEBI:15378"/>
        <dbReference type="ChEBI" id="CHEBI:57856"/>
        <dbReference type="ChEBI" id="CHEBI:59789"/>
        <dbReference type="ChEBI" id="CHEBI:65314"/>
        <dbReference type="ChEBI" id="CHEBI:74486"/>
        <dbReference type="EC" id="2.1.1.177"/>
    </reaction>
</comment>
<dbReference type="Pfam" id="PF02590">
    <property type="entry name" value="SPOUT_MTase"/>
    <property type="match status" value="1"/>
</dbReference>
<dbReference type="AlphaFoldDB" id="A0A4Q1ARE9"/>
<evidence type="ECO:0000256" key="1">
    <source>
        <dbReference type="ARBA" id="ARBA00022603"/>
    </source>
</evidence>
<dbReference type="PANTHER" id="PTHR33603:SF1">
    <property type="entry name" value="RIBOSOMAL RNA LARGE SUBUNIT METHYLTRANSFERASE H"/>
    <property type="match status" value="1"/>
</dbReference>
<comment type="subunit">
    <text evidence="5">Homodimer.</text>
</comment>
<accession>A0A4Q1ARE9</accession>
<dbReference type="InterPro" id="IPR003742">
    <property type="entry name" value="RlmH-like"/>
</dbReference>
<comment type="function">
    <text evidence="5">Specifically methylates the pseudouridine at position 1915 (m3Psi1915) in 23S rRNA.</text>
</comment>
<dbReference type="EMBL" id="PDKK01000013">
    <property type="protein sequence ID" value="RXK03275.1"/>
    <property type="molecule type" value="Genomic_DNA"/>
</dbReference>
<dbReference type="Proteomes" id="UP000289758">
    <property type="component" value="Unassembled WGS sequence"/>
</dbReference>
<dbReference type="Gene3D" id="3.40.1280.10">
    <property type="match status" value="1"/>
</dbReference>
<evidence type="ECO:0000256" key="3">
    <source>
        <dbReference type="ARBA" id="ARBA00022691"/>
    </source>
</evidence>
<evidence type="ECO:0000256" key="2">
    <source>
        <dbReference type="ARBA" id="ARBA00022679"/>
    </source>
</evidence>
<dbReference type="InterPro" id="IPR029026">
    <property type="entry name" value="tRNA_m1G_MTases_N"/>
</dbReference>
<evidence type="ECO:0000256" key="5">
    <source>
        <dbReference type="HAMAP-Rule" id="MF_00658"/>
    </source>
</evidence>
<keyword evidence="5" id="KW-0963">Cytoplasm</keyword>
<dbReference type="OrthoDB" id="9806643at2"/>
<keyword evidence="7" id="KW-1185">Reference proteome</keyword>
<dbReference type="PANTHER" id="PTHR33603">
    <property type="entry name" value="METHYLTRANSFERASE"/>
    <property type="match status" value="1"/>
</dbReference>
<evidence type="ECO:0000313" key="6">
    <source>
        <dbReference type="EMBL" id="RXK03275.1"/>
    </source>
</evidence>
<dbReference type="CDD" id="cd18081">
    <property type="entry name" value="RlmH-like"/>
    <property type="match status" value="1"/>
</dbReference>
<keyword evidence="5" id="KW-0698">rRNA processing</keyword>
<keyword evidence="3 5" id="KW-0949">S-adenosyl-L-methionine</keyword>
<dbReference type="PIRSF" id="PIRSF004505">
    <property type="entry name" value="MT_bac"/>
    <property type="match status" value="1"/>
</dbReference>
<protein>
    <recommendedName>
        <fullName evidence="5">Ribosomal RNA large subunit methyltransferase H</fullName>
        <ecNumber evidence="5">2.1.1.177</ecNumber>
    </recommendedName>
    <alternativeName>
        <fullName evidence="5">23S rRNA (pseudouridine1915-N3)-methyltransferase</fullName>
    </alternativeName>
    <alternativeName>
        <fullName evidence="5">23S rRNA m3Psi1915 methyltransferase</fullName>
    </alternativeName>
    <alternativeName>
        <fullName evidence="5">rRNA (pseudouridine-N3-)-methyltransferase RlmH</fullName>
    </alternativeName>
</protein>
<proteinExistence type="inferred from homology"/>
<feature type="binding site" evidence="5">
    <location>
        <begin position="120"/>
        <end position="125"/>
    </location>
    <ligand>
        <name>S-adenosyl-L-methionine</name>
        <dbReference type="ChEBI" id="CHEBI:59789"/>
    </ligand>
</feature>
<dbReference type="SUPFAM" id="SSF75217">
    <property type="entry name" value="alpha/beta knot"/>
    <property type="match status" value="1"/>
</dbReference>
<feature type="binding site" evidence="5">
    <location>
        <position position="101"/>
    </location>
    <ligand>
        <name>S-adenosyl-L-methionine</name>
        <dbReference type="ChEBI" id="CHEBI:59789"/>
    </ligand>
</feature>
<dbReference type="EC" id="2.1.1.177" evidence="5"/>
<dbReference type="HAMAP" id="MF_00658">
    <property type="entry name" value="23SrRNA_methyltr_H"/>
    <property type="match status" value="1"/>
</dbReference>
<gene>
    <name evidence="5" type="primary">rlmH</name>
    <name evidence="6" type="ORF">CRV07_12855</name>
</gene>
<name>A0A4Q1ARE9_9BACT</name>
<dbReference type="RefSeq" id="WP_129088045.1">
    <property type="nucleotide sequence ID" value="NZ_CP053836.1"/>
</dbReference>
<comment type="subcellular location">
    <subcellularLocation>
        <location evidence="5">Cytoplasm</location>
    </subcellularLocation>
</comment>
<comment type="similarity">
    <text evidence="4 5">Belongs to the RNA methyltransferase RlmH family.</text>
</comment>
<evidence type="ECO:0000313" key="7">
    <source>
        <dbReference type="Proteomes" id="UP000289758"/>
    </source>
</evidence>
<comment type="caution">
    <text evidence="6">The sequence shown here is derived from an EMBL/GenBank/DDBJ whole genome shotgun (WGS) entry which is preliminary data.</text>
</comment>
<organism evidence="6 7">
    <name type="scientific">Halarcobacter ebronensis</name>
    <dbReference type="NCBI Taxonomy" id="1462615"/>
    <lineage>
        <taxon>Bacteria</taxon>
        <taxon>Pseudomonadati</taxon>
        <taxon>Campylobacterota</taxon>
        <taxon>Epsilonproteobacteria</taxon>
        <taxon>Campylobacterales</taxon>
        <taxon>Arcobacteraceae</taxon>
        <taxon>Halarcobacter</taxon>
    </lineage>
</organism>
<keyword evidence="1 5" id="KW-0489">Methyltransferase</keyword>
<feature type="binding site" evidence="5">
    <location>
        <position position="74"/>
    </location>
    <ligand>
        <name>S-adenosyl-L-methionine</name>
        <dbReference type="ChEBI" id="CHEBI:59789"/>
    </ligand>
</feature>
<sequence>MAKINIYTIVKPSKDEFDKLSNEFIKMCSKFAKVEVHTIFNKNIAKAQTISEVEAQKSYSEAFEPYLKGFCIALDVLGDKVDSFEFSKLITSSSEINFFIGGAYGFEREFLKKCDKTLTLSSLTMAHKIVILVLLEQIFRGLAIKNNHPYHK</sequence>
<dbReference type="GO" id="GO:0070038">
    <property type="term" value="F:rRNA (pseudouridine-N3-)-methyltransferase activity"/>
    <property type="evidence" value="ECO:0007669"/>
    <property type="project" value="UniProtKB-UniRule"/>
</dbReference>
<evidence type="ECO:0000256" key="4">
    <source>
        <dbReference type="ARBA" id="ARBA00038303"/>
    </source>
</evidence>